<comment type="subcellular location">
    <subcellularLocation>
        <location evidence="2">Nucleus</location>
    </subcellularLocation>
</comment>
<dbReference type="EMBL" id="GEZM01061201">
    <property type="protein sequence ID" value="JAV70675.1"/>
    <property type="molecule type" value="Transcribed_RNA"/>
</dbReference>
<dbReference type="EMBL" id="GEZM01061212">
    <property type="protein sequence ID" value="JAV70656.1"/>
    <property type="molecule type" value="Transcribed_RNA"/>
</dbReference>
<dbReference type="InterPro" id="IPR045249">
    <property type="entry name" value="HARBI1-like"/>
</dbReference>
<reference evidence="9" key="1">
    <citation type="journal article" date="2016" name="Sci. Rep.">
        <title>Molecular characterization of firefly nuptial gifts: a multi-omics approach sheds light on postcopulatory sexual selection.</title>
        <authorList>
            <person name="Al-Wathiqui N."/>
            <person name="Fallon T.R."/>
            <person name="South A."/>
            <person name="Weng J.K."/>
            <person name="Lewis S.M."/>
        </authorList>
    </citation>
    <scope>NUCLEOTIDE SEQUENCE</scope>
</reference>
<dbReference type="EMBL" id="GEZM01061197">
    <property type="protein sequence ID" value="JAV70686.1"/>
    <property type="molecule type" value="Transcribed_RNA"/>
</dbReference>
<dbReference type="EMBL" id="GEZM01061204">
    <property type="protein sequence ID" value="JAV70669.1"/>
    <property type="molecule type" value="Transcribed_RNA"/>
</dbReference>
<evidence type="ECO:0000313" key="9">
    <source>
        <dbReference type="EMBL" id="JAV70672.1"/>
    </source>
</evidence>
<evidence type="ECO:0000256" key="3">
    <source>
        <dbReference type="ARBA" id="ARBA00006958"/>
    </source>
</evidence>
<dbReference type="InterPro" id="IPR027806">
    <property type="entry name" value="HARBI1_dom"/>
</dbReference>
<feature type="domain" description="DDE Tnp4" evidence="8">
    <location>
        <begin position="182"/>
        <end position="346"/>
    </location>
</feature>
<dbReference type="EMBL" id="GEZM01061203">
    <property type="protein sequence ID" value="JAV70672.1"/>
    <property type="molecule type" value="Transcribed_RNA"/>
</dbReference>
<accession>A0A1Y1LAJ7</accession>
<evidence type="ECO:0000256" key="4">
    <source>
        <dbReference type="ARBA" id="ARBA00022722"/>
    </source>
</evidence>
<dbReference type="GO" id="GO:0016787">
    <property type="term" value="F:hydrolase activity"/>
    <property type="evidence" value="ECO:0007669"/>
    <property type="project" value="UniProtKB-KW"/>
</dbReference>
<comment type="cofactor">
    <cofactor evidence="1">
        <name>a divalent metal cation</name>
        <dbReference type="ChEBI" id="CHEBI:60240"/>
    </cofactor>
</comment>
<dbReference type="EMBL" id="GEZM01061198">
    <property type="protein sequence ID" value="JAV70684.1"/>
    <property type="molecule type" value="Transcribed_RNA"/>
</dbReference>
<sequence>MSESSDSDIEDVAALALIGVADFMLQSVEKPKCRRRKTREWISRRQEGKGILTMLNSELLSEDHASYINYLRMTNMSFEKLLRSVESAIGKEDTVMCESISARNRLEITLRFLATGESYRSLMYSTRVHESTISRFIPEVCKAIYNKLKKKYLKMPTTEREWEKIAEQYYTKWDFPNCVGALDGRHIKFKAPHSSGSYYYNYKGTNSIILLGLVDAEYKFLYVNVGVNGRISDGGVYRESYLSQAIRENSINFPPAKALPGRSLKVPYVIVADDAFPLSERILKPYSSRNLNYECRIFNYRLSRARRMVESAFGILANRFRVLLNSINLSVDKVEVITLCSVVLHNFLITENPINELHGTIIHNTANVDHINDQQGGNRSSNLARNIRSEFKDFFNTVGARDWQHDQVTNNNM</sequence>
<evidence type="ECO:0000256" key="1">
    <source>
        <dbReference type="ARBA" id="ARBA00001968"/>
    </source>
</evidence>
<dbReference type="PANTHER" id="PTHR22930">
    <property type="match status" value="1"/>
</dbReference>
<comment type="similarity">
    <text evidence="3">Belongs to the HARBI1 family.</text>
</comment>
<dbReference type="EMBL" id="GEZM01061202">
    <property type="protein sequence ID" value="JAV70674.1"/>
    <property type="molecule type" value="Transcribed_RNA"/>
</dbReference>
<keyword evidence="5" id="KW-0479">Metal-binding</keyword>
<dbReference type="GO" id="GO:0004518">
    <property type="term" value="F:nuclease activity"/>
    <property type="evidence" value="ECO:0007669"/>
    <property type="project" value="UniProtKB-KW"/>
</dbReference>
<evidence type="ECO:0000256" key="5">
    <source>
        <dbReference type="ARBA" id="ARBA00022723"/>
    </source>
</evidence>
<dbReference type="PANTHER" id="PTHR22930:SF269">
    <property type="entry name" value="NUCLEASE HARBI1-LIKE PROTEIN"/>
    <property type="match status" value="1"/>
</dbReference>
<evidence type="ECO:0000256" key="2">
    <source>
        <dbReference type="ARBA" id="ARBA00004123"/>
    </source>
</evidence>
<keyword evidence="4" id="KW-0540">Nuclease</keyword>
<name>A0A1Y1LAJ7_PHOPY</name>
<keyword evidence="7" id="KW-0539">Nucleus</keyword>
<proteinExistence type="inferred from homology"/>
<protein>
    <recommendedName>
        <fullName evidence="8">DDE Tnp4 domain-containing protein</fullName>
    </recommendedName>
</protein>
<evidence type="ECO:0000259" key="8">
    <source>
        <dbReference type="Pfam" id="PF13359"/>
    </source>
</evidence>
<evidence type="ECO:0000256" key="7">
    <source>
        <dbReference type="ARBA" id="ARBA00023242"/>
    </source>
</evidence>
<dbReference type="GO" id="GO:0005634">
    <property type="term" value="C:nucleus"/>
    <property type="evidence" value="ECO:0007669"/>
    <property type="project" value="UniProtKB-SubCell"/>
</dbReference>
<dbReference type="AlphaFoldDB" id="A0A1Y1LAJ7"/>
<dbReference type="Pfam" id="PF13359">
    <property type="entry name" value="DDE_Tnp_4"/>
    <property type="match status" value="1"/>
</dbReference>
<dbReference type="GO" id="GO:0046872">
    <property type="term" value="F:metal ion binding"/>
    <property type="evidence" value="ECO:0007669"/>
    <property type="project" value="UniProtKB-KW"/>
</dbReference>
<organism evidence="9">
    <name type="scientific">Photinus pyralis</name>
    <name type="common">Common eastern firefly</name>
    <name type="synonym">Lampyris pyralis</name>
    <dbReference type="NCBI Taxonomy" id="7054"/>
    <lineage>
        <taxon>Eukaryota</taxon>
        <taxon>Metazoa</taxon>
        <taxon>Ecdysozoa</taxon>
        <taxon>Arthropoda</taxon>
        <taxon>Hexapoda</taxon>
        <taxon>Insecta</taxon>
        <taxon>Pterygota</taxon>
        <taxon>Neoptera</taxon>
        <taxon>Endopterygota</taxon>
        <taxon>Coleoptera</taxon>
        <taxon>Polyphaga</taxon>
        <taxon>Elateriformia</taxon>
        <taxon>Elateroidea</taxon>
        <taxon>Lampyridae</taxon>
        <taxon>Lampyrinae</taxon>
        <taxon>Photinus</taxon>
    </lineage>
</organism>
<keyword evidence="6" id="KW-0378">Hydrolase</keyword>
<evidence type="ECO:0000256" key="6">
    <source>
        <dbReference type="ARBA" id="ARBA00022801"/>
    </source>
</evidence>
<dbReference type="EMBL" id="GEZM01061211">
    <property type="protein sequence ID" value="JAV70657.1"/>
    <property type="molecule type" value="Transcribed_RNA"/>
</dbReference>
<dbReference type="EMBL" id="GEZM01061199">
    <property type="protein sequence ID" value="JAV70682.1"/>
    <property type="molecule type" value="Transcribed_RNA"/>
</dbReference>